<feature type="region of interest" description="Disordered" evidence="1">
    <location>
        <begin position="81"/>
        <end position="122"/>
    </location>
</feature>
<comment type="caution">
    <text evidence="2">The sequence shown here is derived from an EMBL/GenBank/DDBJ whole genome shotgun (WGS) entry which is preliminary data.</text>
</comment>
<gene>
    <name evidence="2" type="ORF">V1479_06755</name>
</gene>
<sequence>MNDPLPRPLLPFVEFATLLRMNGFAVAPEQTQTFVAAVGLLGPRSMEEIHRAALATIGPSPDRRDEFDALFRLAFLGQSLPAATGEPDEDELEAYDDRDGGMEPPETDEAEESGGTPTGAERLFNRRFAELSEAEALRRFRRRAPSELPRRRSRRLVAGKGRGRLDMRGALREAVARDGEVVHLPTLDRRQRRRRILLLIDVSGSMKDNTDTYLRFAHALAQATDRLEVFTLGTRLTRITRALRRRSRDQALGLASTLVADWDGGTRLGDALQAFLAVPRFSGFSRGALVVVLSDGLERGDHTAMTDAMQRLARLAWRILWLSPLAGGAAYTAETGALRSVLPFIDRLGDGTSARSVCAEVLGFERRLSA</sequence>
<dbReference type="PANTHER" id="PTHR39338">
    <property type="entry name" value="BLL5662 PROTEIN-RELATED"/>
    <property type="match status" value="1"/>
</dbReference>
<dbReference type="PANTHER" id="PTHR39338:SF6">
    <property type="entry name" value="BLL5662 PROTEIN"/>
    <property type="match status" value="1"/>
</dbReference>
<dbReference type="SUPFAM" id="SSF53300">
    <property type="entry name" value="vWA-like"/>
    <property type="match status" value="1"/>
</dbReference>
<proteinExistence type="predicted"/>
<dbReference type="CDD" id="cd00198">
    <property type="entry name" value="vWFA"/>
    <property type="match status" value="1"/>
</dbReference>
<name>A0ABV3WQQ7_9HYPH</name>
<dbReference type="PIRSF" id="PIRSF010256">
    <property type="entry name" value="CoxE_vWa"/>
    <property type="match status" value="1"/>
</dbReference>
<evidence type="ECO:0000313" key="2">
    <source>
        <dbReference type="EMBL" id="MEX4006998.1"/>
    </source>
</evidence>
<dbReference type="Proteomes" id="UP001559025">
    <property type="component" value="Unassembled WGS sequence"/>
</dbReference>
<dbReference type="Pfam" id="PF05762">
    <property type="entry name" value="VWA_CoxE"/>
    <property type="match status" value="1"/>
</dbReference>
<dbReference type="InterPro" id="IPR036465">
    <property type="entry name" value="vWFA_dom_sf"/>
</dbReference>
<evidence type="ECO:0000313" key="3">
    <source>
        <dbReference type="Proteomes" id="UP001559025"/>
    </source>
</evidence>
<dbReference type="EMBL" id="JAZHFV010000002">
    <property type="protein sequence ID" value="MEX4006998.1"/>
    <property type="molecule type" value="Genomic_DNA"/>
</dbReference>
<accession>A0ABV3WQQ7</accession>
<protein>
    <submittedName>
        <fullName evidence="2">VWA domain-containing protein</fullName>
    </submittedName>
</protein>
<dbReference type="Gene3D" id="3.40.50.410">
    <property type="entry name" value="von Willebrand factor, type A domain"/>
    <property type="match status" value="1"/>
</dbReference>
<evidence type="ECO:0000256" key="1">
    <source>
        <dbReference type="SAM" id="MobiDB-lite"/>
    </source>
</evidence>
<dbReference type="InterPro" id="IPR011195">
    <property type="entry name" value="UCP010256"/>
</dbReference>
<organism evidence="2 3">
    <name type="scientific">Neoaquamicrobium sediminum</name>
    <dbReference type="NCBI Taxonomy" id="1849104"/>
    <lineage>
        <taxon>Bacteria</taxon>
        <taxon>Pseudomonadati</taxon>
        <taxon>Pseudomonadota</taxon>
        <taxon>Alphaproteobacteria</taxon>
        <taxon>Hyphomicrobiales</taxon>
        <taxon>Phyllobacteriaceae</taxon>
        <taxon>Neoaquamicrobium</taxon>
    </lineage>
</organism>
<reference evidence="2 3" key="1">
    <citation type="submission" date="2024-01" db="EMBL/GenBank/DDBJ databases">
        <title>New evidence supports the origin of RcGTA from prophage.</title>
        <authorList>
            <person name="Xu Y."/>
            <person name="Liu B."/>
            <person name="Chen F."/>
        </authorList>
    </citation>
    <scope>NUCLEOTIDE SEQUENCE [LARGE SCALE GENOMIC DNA]</scope>
    <source>
        <strain evidence="2 3">CBW1107-2</strain>
    </source>
</reference>
<dbReference type="InterPro" id="IPR008912">
    <property type="entry name" value="Uncharacterised_CoxE"/>
</dbReference>
<keyword evidence="3" id="KW-1185">Reference proteome</keyword>